<accession>A0AAV2SBJ3</accession>
<feature type="compositionally biased region" description="Low complexity" evidence="1">
    <location>
        <begin position="133"/>
        <end position="144"/>
    </location>
</feature>
<protein>
    <submittedName>
        <fullName evidence="2">Uncharacterized protein</fullName>
    </submittedName>
</protein>
<evidence type="ECO:0000313" key="3">
    <source>
        <dbReference type="Proteomes" id="UP001497623"/>
    </source>
</evidence>
<comment type="caution">
    <text evidence="2">The sequence shown here is derived from an EMBL/GenBank/DDBJ whole genome shotgun (WGS) entry which is preliminary data.</text>
</comment>
<feature type="region of interest" description="Disordered" evidence="1">
    <location>
        <begin position="132"/>
        <end position="163"/>
    </location>
</feature>
<organism evidence="2 3">
    <name type="scientific">Meganyctiphanes norvegica</name>
    <name type="common">Northern krill</name>
    <name type="synonym">Thysanopoda norvegica</name>
    <dbReference type="NCBI Taxonomy" id="48144"/>
    <lineage>
        <taxon>Eukaryota</taxon>
        <taxon>Metazoa</taxon>
        <taxon>Ecdysozoa</taxon>
        <taxon>Arthropoda</taxon>
        <taxon>Crustacea</taxon>
        <taxon>Multicrustacea</taxon>
        <taxon>Malacostraca</taxon>
        <taxon>Eumalacostraca</taxon>
        <taxon>Eucarida</taxon>
        <taxon>Euphausiacea</taxon>
        <taxon>Euphausiidae</taxon>
        <taxon>Meganyctiphanes</taxon>
    </lineage>
</organism>
<dbReference type="Proteomes" id="UP001497623">
    <property type="component" value="Unassembled WGS sequence"/>
</dbReference>
<dbReference type="EMBL" id="CAXKWB010054453">
    <property type="protein sequence ID" value="CAL4175875.1"/>
    <property type="molecule type" value="Genomic_DNA"/>
</dbReference>
<evidence type="ECO:0000313" key="2">
    <source>
        <dbReference type="EMBL" id="CAL4175875.1"/>
    </source>
</evidence>
<sequence length="319" mass="34399">MSAVARMHISRTLQAIYPSVPAPLNYARVHEATPDLPVTNNVPEPEARPILPIISPRILEVFRLRSLRPMAPSPAPIIPSLHAPANPPPRHHLITPVSIPTPVMPSPHTLANPPRHLPPTFIPVPFIAATYRDSPSSESESSSPATPPPSEADEPILLPPGHFTGSIISLPQHLLQPTKMGQPPSLTSSQEDLLLRSPTTSSNSLALPPPLRAPHTITNSPKPPTEELENLSIHLPNCKNHRSRGGHRGGRCINTSPRLSPLFPSAANIASEDKRKRQSLTLSPTNSSSTSSISSPIQKNKSRRIEDLLGASKSPSKQI</sequence>
<gene>
    <name evidence="2" type="ORF">MNOR_LOCUS34688</name>
</gene>
<dbReference type="PRINTS" id="PR01217">
    <property type="entry name" value="PRICHEXTENSN"/>
</dbReference>
<reference evidence="2 3" key="1">
    <citation type="submission" date="2024-05" db="EMBL/GenBank/DDBJ databases">
        <authorList>
            <person name="Wallberg A."/>
        </authorList>
    </citation>
    <scope>NUCLEOTIDE SEQUENCE [LARGE SCALE GENOMIC DNA]</scope>
</reference>
<feature type="compositionally biased region" description="Basic residues" evidence="1">
    <location>
        <begin position="239"/>
        <end position="250"/>
    </location>
</feature>
<proteinExistence type="predicted"/>
<name>A0AAV2SBJ3_MEGNR</name>
<keyword evidence="3" id="KW-1185">Reference proteome</keyword>
<feature type="region of interest" description="Disordered" evidence="1">
    <location>
        <begin position="197"/>
        <end position="319"/>
    </location>
</feature>
<dbReference type="AlphaFoldDB" id="A0AAV2SBJ3"/>
<feature type="compositionally biased region" description="Low complexity" evidence="1">
    <location>
        <begin position="279"/>
        <end position="297"/>
    </location>
</feature>
<evidence type="ECO:0000256" key="1">
    <source>
        <dbReference type="SAM" id="MobiDB-lite"/>
    </source>
</evidence>